<feature type="compositionally biased region" description="Low complexity" evidence="1">
    <location>
        <begin position="56"/>
        <end position="71"/>
    </location>
</feature>
<gene>
    <name evidence="2" type="ORF">FHR36_003394</name>
</gene>
<protein>
    <submittedName>
        <fullName evidence="2">Uncharacterized protein</fullName>
    </submittedName>
</protein>
<feature type="compositionally biased region" description="Basic residues" evidence="1">
    <location>
        <begin position="28"/>
        <end position="43"/>
    </location>
</feature>
<name>A0ABT1IZH7_9ACTN</name>
<evidence type="ECO:0000256" key="1">
    <source>
        <dbReference type="SAM" id="MobiDB-lite"/>
    </source>
</evidence>
<evidence type="ECO:0000313" key="2">
    <source>
        <dbReference type="EMBL" id="MCP2310261.1"/>
    </source>
</evidence>
<feature type="compositionally biased region" description="Polar residues" evidence="1">
    <location>
        <begin position="1"/>
        <end position="10"/>
    </location>
</feature>
<dbReference type="Proteomes" id="UP001206483">
    <property type="component" value="Unassembled WGS sequence"/>
</dbReference>
<reference evidence="2 3" key="1">
    <citation type="submission" date="2022-06" db="EMBL/GenBank/DDBJ databases">
        <title>Sequencing the genomes of 1000 actinobacteria strains.</title>
        <authorList>
            <person name="Klenk H.-P."/>
        </authorList>
    </citation>
    <scope>NUCLEOTIDE SEQUENCE [LARGE SCALE GENOMIC DNA]</scope>
    <source>
        <strain evidence="2 3">DSM 41656</strain>
    </source>
</reference>
<organism evidence="2 3">
    <name type="scientific">Kitasatospora paracochleata</name>
    <dbReference type="NCBI Taxonomy" id="58354"/>
    <lineage>
        <taxon>Bacteria</taxon>
        <taxon>Bacillati</taxon>
        <taxon>Actinomycetota</taxon>
        <taxon>Actinomycetes</taxon>
        <taxon>Kitasatosporales</taxon>
        <taxon>Streptomycetaceae</taxon>
        <taxon>Kitasatospora</taxon>
    </lineage>
</organism>
<dbReference type="EMBL" id="JAMZDX010000003">
    <property type="protein sequence ID" value="MCP2310261.1"/>
    <property type="molecule type" value="Genomic_DNA"/>
</dbReference>
<feature type="compositionally biased region" description="Basic residues" evidence="1">
    <location>
        <begin position="194"/>
        <end position="206"/>
    </location>
</feature>
<comment type="caution">
    <text evidence="2">The sequence shown here is derived from an EMBL/GenBank/DDBJ whole genome shotgun (WGS) entry which is preliminary data.</text>
</comment>
<keyword evidence="3" id="KW-1185">Reference proteome</keyword>
<accession>A0ABT1IZH7</accession>
<dbReference type="RefSeq" id="WP_253798055.1">
    <property type="nucleotide sequence ID" value="NZ_BAAAUB010000127.1"/>
</dbReference>
<feature type="region of interest" description="Disordered" evidence="1">
    <location>
        <begin position="179"/>
        <end position="213"/>
    </location>
</feature>
<sequence length="213" mass="21781">MTALDQTPSDGSAAPQPLEAVTGTGAVRPRRLRRPTPSRRLSRVHGQPGQRGPGAAGAAATPPAEPVAGTPDATDAMDATGEAGGSAVPMGVLIGGSVGRPGPAGPGGGGAARRVAVELVRAGRGTTQLVLPEWRSAIAISVPTEQLLASTGLRLDALGAARLTVLINPDALHDRELDLREWQSEPEPDEAQSGRRRGRGRARPPAHRTAAEQ</sequence>
<feature type="region of interest" description="Disordered" evidence="1">
    <location>
        <begin position="1"/>
        <end position="84"/>
    </location>
</feature>
<evidence type="ECO:0000313" key="3">
    <source>
        <dbReference type="Proteomes" id="UP001206483"/>
    </source>
</evidence>
<proteinExistence type="predicted"/>